<dbReference type="Proteomes" id="UP001549184">
    <property type="component" value="Unassembled WGS sequence"/>
</dbReference>
<accession>A0ABV2JUJ5</accession>
<sequence length="74" mass="7809">MNPQEAVLALIAARWSESRIGRVTGISQSTINRLKNGTRSVKYEQGVALVSLARTVSDGLDGAAAPENNQEVAA</sequence>
<evidence type="ECO:0000313" key="1">
    <source>
        <dbReference type="EMBL" id="MET3652494.1"/>
    </source>
</evidence>
<comment type="caution">
    <text evidence="1">The sequence shown here is derived from an EMBL/GenBank/DDBJ whole genome shotgun (WGS) entry which is preliminary data.</text>
</comment>
<dbReference type="EMBL" id="JBEPMU010000003">
    <property type="protein sequence ID" value="MET3652494.1"/>
    <property type="molecule type" value="Genomic_DNA"/>
</dbReference>
<evidence type="ECO:0000313" key="2">
    <source>
        <dbReference type="Proteomes" id="UP001549184"/>
    </source>
</evidence>
<proteinExistence type="predicted"/>
<dbReference type="RefSeq" id="WP_354013900.1">
    <property type="nucleotide sequence ID" value="NZ_JBEPMU010000003.1"/>
</dbReference>
<protein>
    <submittedName>
        <fullName evidence="1">Transcriptional regulator with XRE-family HTH domain</fullName>
    </submittedName>
</protein>
<name>A0ABV2JUJ5_9GAMM</name>
<gene>
    <name evidence="1" type="ORF">ABIC75_002226</name>
</gene>
<keyword evidence="2" id="KW-1185">Reference proteome</keyword>
<reference evidence="1 2" key="1">
    <citation type="submission" date="2024-06" db="EMBL/GenBank/DDBJ databases">
        <title>Sorghum-associated microbial communities from plants grown in Nebraska, USA.</title>
        <authorList>
            <person name="Schachtman D."/>
        </authorList>
    </citation>
    <scope>NUCLEOTIDE SEQUENCE [LARGE SCALE GENOMIC DNA]</scope>
    <source>
        <strain evidence="1 2">1073</strain>
    </source>
</reference>
<organism evidence="1 2">
    <name type="scientific">Dyella japonica</name>
    <dbReference type="NCBI Taxonomy" id="231455"/>
    <lineage>
        <taxon>Bacteria</taxon>
        <taxon>Pseudomonadati</taxon>
        <taxon>Pseudomonadota</taxon>
        <taxon>Gammaproteobacteria</taxon>
        <taxon>Lysobacterales</taxon>
        <taxon>Rhodanobacteraceae</taxon>
        <taxon>Dyella</taxon>
    </lineage>
</organism>